<sequence length="80" mass="8876">MDRKPCFLPSCSETGCVLLHHPGKLLFSQRCHWDHGHLGPRPSGTSTGALSLNADVGKNPTEQLQGSWHPQQDFDWISEP</sequence>
<reference evidence="2" key="1">
    <citation type="submission" date="2021-01" db="EMBL/GenBank/DDBJ databases">
        <authorList>
            <person name="Zahm M."/>
            <person name="Roques C."/>
            <person name="Cabau C."/>
            <person name="Klopp C."/>
            <person name="Donnadieu C."/>
            <person name="Jouanno E."/>
            <person name="Lampietro C."/>
            <person name="Louis A."/>
            <person name="Herpin A."/>
            <person name="Echchiki A."/>
            <person name="Berthelot C."/>
            <person name="Parey E."/>
            <person name="Roest-Crollius H."/>
            <person name="Braasch I."/>
            <person name="Postlethwait J."/>
            <person name="Bobe J."/>
            <person name="Montfort J."/>
            <person name="Bouchez O."/>
            <person name="Begum T."/>
            <person name="Mejri S."/>
            <person name="Adams A."/>
            <person name="Chen W.-J."/>
            <person name="Guiguen Y."/>
        </authorList>
    </citation>
    <scope>NUCLEOTIDE SEQUENCE</scope>
    <source>
        <strain evidence="2">YG-15Mar2019-1</strain>
        <tissue evidence="2">Brain</tissue>
    </source>
</reference>
<dbReference type="EMBL" id="JAFDVH010000006">
    <property type="protein sequence ID" value="KAG7476299.1"/>
    <property type="molecule type" value="Genomic_DNA"/>
</dbReference>
<evidence type="ECO:0000256" key="1">
    <source>
        <dbReference type="SAM" id="MobiDB-lite"/>
    </source>
</evidence>
<keyword evidence="3" id="KW-1185">Reference proteome</keyword>
<feature type="region of interest" description="Disordered" evidence="1">
    <location>
        <begin position="37"/>
        <end position="80"/>
    </location>
</feature>
<organism evidence="2 3">
    <name type="scientific">Megalops atlanticus</name>
    <name type="common">Tarpon</name>
    <name type="synonym">Clupea gigantea</name>
    <dbReference type="NCBI Taxonomy" id="7932"/>
    <lineage>
        <taxon>Eukaryota</taxon>
        <taxon>Metazoa</taxon>
        <taxon>Chordata</taxon>
        <taxon>Craniata</taxon>
        <taxon>Vertebrata</taxon>
        <taxon>Euteleostomi</taxon>
        <taxon>Actinopterygii</taxon>
        <taxon>Neopterygii</taxon>
        <taxon>Teleostei</taxon>
        <taxon>Elopiformes</taxon>
        <taxon>Megalopidae</taxon>
        <taxon>Megalops</taxon>
    </lineage>
</organism>
<dbReference type="AlphaFoldDB" id="A0A9D3Q7E2"/>
<comment type="caution">
    <text evidence="2">The sequence shown here is derived from an EMBL/GenBank/DDBJ whole genome shotgun (WGS) entry which is preliminary data.</text>
</comment>
<evidence type="ECO:0000313" key="3">
    <source>
        <dbReference type="Proteomes" id="UP001046870"/>
    </source>
</evidence>
<feature type="compositionally biased region" description="Polar residues" evidence="1">
    <location>
        <begin position="60"/>
        <end position="70"/>
    </location>
</feature>
<name>A0A9D3Q7E2_MEGAT</name>
<dbReference type="Proteomes" id="UP001046870">
    <property type="component" value="Chromosome 6"/>
</dbReference>
<proteinExistence type="predicted"/>
<evidence type="ECO:0000313" key="2">
    <source>
        <dbReference type="EMBL" id="KAG7476299.1"/>
    </source>
</evidence>
<protein>
    <submittedName>
        <fullName evidence="2">Uncharacterized protein</fullName>
    </submittedName>
</protein>
<accession>A0A9D3Q7E2</accession>
<gene>
    <name evidence="2" type="ORF">MATL_G00081380</name>
</gene>